<dbReference type="PANTHER" id="PTHR31225">
    <property type="entry name" value="OS04G0344100 PROTEIN-RELATED"/>
    <property type="match status" value="1"/>
</dbReference>
<dbReference type="InterPro" id="IPR008949">
    <property type="entry name" value="Isoprenoid_synthase_dom_sf"/>
</dbReference>
<dbReference type="SUPFAM" id="SSF48239">
    <property type="entry name" value="Terpenoid cyclases/Protein prenyltransferases"/>
    <property type="match status" value="1"/>
</dbReference>
<dbReference type="GO" id="GO:0016102">
    <property type="term" value="P:diterpenoid biosynthetic process"/>
    <property type="evidence" value="ECO:0007669"/>
    <property type="project" value="InterPro"/>
</dbReference>
<protein>
    <submittedName>
        <fullName evidence="6">Uncharacterized protein</fullName>
    </submittedName>
</protein>
<dbReference type="Gramene" id="Kaladp0008s0700.1.v1.1">
    <property type="protein sequence ID" value="Kaladp0008s0700.1.v1.1"/>
    <property type="gene ID" value="Kaladp0008s0700.v1.1"/>
</dbReference>
<feature type="domain" description="Terpene synthase N-terminal" evidence="4">
    <location>
        <begin position="45"/>
        <end position="218"/>
    </location>
</feature>
<evidence type="ECO:0000313" key="7">
    <source>
        <dbReference type="Proteomes" id="UP000594263"/>
    </source>
</evidence>
<dbReference type="SFLD" id="SFLDG01019">
    <property type="entry name" value="Terpene_Cyclase_Like_1_C_Termi"/>
    <property type="match status" value="1"/>
</dbReference>
<dbReference type="Gene3D" id="1.50.10.130">
    <property type="entry name" value="Terpene synthase, N-terminal domain"/>
    <property type="match status" value="1"/>
</dbReference>
<evidence type="ECO:0000256" key="1">
    <source>
        <dbReference type="ARBA" id="ARBA00001946"/>
    </source>
</evidence>
<reference evidence="6" key="1">
    <citation type="submission" date="2021-01" db="UniProtKB">
        <authorList>
            <consortium name="EnsemblPlants"/>
        </authorList>
    </citation>
    <scope>IDENTIFICATION</scope>
</reference>
<evidence type="ECO:0000313" key="6">
    <source>
        <dbReference type="EnsemblPlants" id="Kaladp0008s0700.1.v1.1"/>
    </source>
</evidence>
<name>A0A7N0RFM7_KALFE</name>
<keyword evidence="7" id="KW-1185">Reference proteome</keyword>
<dbReference type="FunFam" id="1.10.600.10:FF:000007">
    <property type="entry name" value="Isoprene synthase, chloroplastic"/>
    <property type="match status" value="1"/>
</dbReference>
<accession>A0A7N0RFM7</accession>
<dbReference type="InterPro" id="IPR005630">
    <property type="entry name" value="Terpene_synthase_metal-bd"/>
</dbReference>
<feature type="domain" description="Terpene synthase metal-binding" evidence="5">
    <location>
        <begin position="276"/>
        <end position="516"/>
    </location>
</feature>
<dbReference type="Pfam" id="PF03936">
    <property type="entry name" value="Terpene_synth_C"/>
    <property type="match status" value="1"/>
</dbReference>
<dbReference type="OMA" id="CYMKEHS"/>
<dbReference type="PANTHER" id="PTHR31225:SF221">
    <property type="entry name" value="(-)-GERMACRENE D SYNTHASE"/>
    <property type="match status" value="1"/>
</dbReference>
<dbReference type="InterPro" id="IPR036965">
    <property type="entry name" value="Terpene_synth_N_sf"/>
</dbReference>
<dbReference type="InterPro" id="IPR001906">
    <property type="entry name" value="Terpene_synth_N"/>
</dbReference>
<proteinExistence type="predicted"/>
<dbReference type="InterPro" id="IPR050148">
    <property type="entry name" value="Terpene_synthase-like"/>
</dbReference>
<keyword evidence="2" id="KW-0479">Metal-binding</keyword>
<dbReference type="SUPFAM" id="SSF48576">
    <property type="entry name" value="Terpenoid synthases"/>
    <property type="match status" value="1"/>
</dbReference>
<evidence type="ECO:0000256" key="3">
    <source>
        <dbReference type="ARBA" id="ARBA00023239"/>
    </source>
</evidence>
<dbReference type="CDD" id="cd00684">
    <property type="entry name" value="Terpene_cyclase_plant_C1"/>
    <property type="match status" value="1"/>
</dbReference>
<dbReference type="GO" id="GO:0010333">
    <property type="term" value="F:terpene synthase activity"/>
    <property type="evidence" value="ECO:0007669"/>
    <property type="project" value="InterPro"/>
</dbReference>
<dbReference type="EnsemblPlants" id="Kaladp0008s0700.1.v1.1">
    <property type="protein sequence ID" value="Kaladp0008s0700.1.v1.1"/>
    <property type="gene ID" value="Kaladp0008s0700.v1.1"/>
</dbReference>
<dbReference type="GO" id="GO:0000287">
    <property type="term" value="F:magnesium ion binding"/>
    <property type="evidence" value="ECO:0007669"/>
    <property type="project" value="InterPro"/>
</dbReference>
<evidence type="ECO:0000259" key="5">
    <source>
        <dbReference type="Pfam" id="PF03936"/>
    </source>
</evidence>
<dbReference type="FunFam" id="1.50.10.130:FF:000001">
    <property type="entry name" value="Isoprene synthase, chloroplastic"/>
    <property type="match status" value="1"/>
</dbReference>
<comment type="cofactor">
    <cofactor evidence="1">
        <name>Mg(2+)</name>
        <dbReference type="ChEBI" id="CHEBI:18420"/>
    </cofactor>
</comment>
<keyword evidence="3" id="KW-0456">Lyase</keyword>
<dbReference type="InterPro" id="IPR034741">
    <property type="entry name" value="Terpene_cyclase-like_1_C"/>
</dbReference>
<dbReference type="SFLD" id="SFLDS00005">
    <property type="entry name" value="Isoprenoid_Synthase_Type_I"/>
    <property type="match status" value="1"/>
</dbReference>
<dbReference type="Gene3D" id="1.10.600.10">
    <property type="entry name" value="Farnesyl Diphosphate Synthase"/>
    <property type="match status" value="1"/>
</dbReference>
<evidence type="ECO:0000259" key="4">
    <source>
        <dbReference type="Pfam" id="PF01397"/>
    </source>
</evidence>
<dbReference type="AlphaFoldDB" id="A0A7N0RFM7"/>
<dbReference type="Pfam" id="PF01397">
    <property type="entry name" value="Terpene_synth"/>
    <property type="match status" value="1"/>
</dbReference>
<dbReference type="InterPro" id="IPR008930">
    <property type="entry name" value="Terpenoid_cyclase/PrenylTrfase"/>
</dbReference>
<organism evidence="6 7">
    <name type="scientific">Kalanchoe fedtschenkoi</name>
    <name type="common">Lavender scallops</name>
    <name type="synonym">South American air plant</name>
    <dbReference type="NCBI Taxonomy" id="63787"/>
    <lineage>
        <taxon>Eukaryota</taxon>
        <taxon>Viridiplantae</taxon>
        <taxon>Streptophyta</taxon>
        <taxon>Embryophyta</taxon>
        <taxon>Tracheophyta</taxon>
        <taxon>Spermatophyta</taxon>
        <taxon>Magnoliopsida</taxon>
        <taxon>eudicotyledons</taxon>
        <taxon>Gunneridae</taxon>
        <taxon>Pentapetalae</taxon>
        <taxon>Saxifragales</taxon>
        <taxon>Crassulaceae</taxon>
        <taxon>Kalanchoe</taxon>
    </lineage>
</organism>
<sequence length="573" mass="65645">MPQAMAAHFSSSRMIVASSGGGVPPPLPRTAISPVRPCADFHPSIWGDFFKSYSQKDAELTGELLQIQELKESVRKKLEAVAKKPMQHLKMIDDIEGLGLGFHYEEEIEEALDSMFSKGTDVIDGYDLYHTSLYFRLLRQHGYNVSSGVFDKFTDASGKIKNEVVDDLKGLLSLYEAAQLRVHGEMILDEALDMSVSRLESIAPTLNPTLGAQVTSALKNPIHKNIRRIRARKYISTYQGDRSHDPILLRLAKLDFNLLQKLHQQELSQLSVWWDDLKASLNYSYARDRMVEIYMFALAISYEPQHSLARSFFTKAMAIATILDDTYDAYGTTDEIELLSKAFDRWDKSLIEQMPDYLRALYLSFVNAHEEMEKNLAQEGRSYLVQYAKKSYQIIAKFWYEEHKWLINSQIPTLEEYMQVGRETSGALLYAAYAMVGMSDDFVSEETFQWLFRVPNKMRMAGSLICRLKDDMVSHKFEQERLHAPSSVECYVNQYGVSEEETYKEFNKLVSLAWKDMNEECLKPTKVPFKALEVILNIARSAEVFYTDEDPLTIAHKLIKKEITALLVDPVPI</sequence>
<evidence type="ECO:0000256" key="2">
    <source>
        <dbReference type="ARBA" id="ARBA00022723"/>
    </source>
</evidence>
<dbReference type="Proteomes" id="UP000594263">
    <property type="component" value="Unplaced"/>
</dbReference>
<dbReference type="InterPro" id="IPR044814">
    <property type="entry name" value="Terpene_cyclase_plant_C1"/>
</dbReference>